<accession>A0AAV4HB07</accession>
<keyword evidence="2" id="KW-1185">Reference proteome</keyword>
<comment type="caution">
    <text evidence="1">The sequence shown here is derived from an EMBL/GenBank/DDBJ whole genome shotgun (WGS) entry which is preliminary data.</text>
</comment>
<organism evidence="1 2">
    <name type="scientific">Elysia marginata</name>
    <dbReference type="NCBI Taxonomy" id="1093978"/>
    <lineage>
        <taxon>Eukaryota</taxon>
        <taxon>Metazoa</taxon>
        <taxon>Spiralia</taxon>
        <taxon>Lophotrochozoa</taxon>
        <taxon>Mollusca</taxon>
        <taxon>Gastropoda</taxon>
        <taxon>Heterobranchia</taxon>
        <taxon>Euthyneura</taxon>
        <taxon>Panpulmonata</taxon>
        <taxon>Sacoglossa</taxon>
        <taxon>Placobranchoidea</taxon>
        <taxon>Plakobranchidae</taxon>
        <taxon>Elysia</taxon>
    </lineage>
</organism>
<proteinExistence type="predicted"/>
<dbReference type="EMBL" id="BMAT01008895">
    <property type="protein sequence ID" value="GFR94652.1"/>
    <property type="molecule type" value="Genomic_DNA"/>
</dbReference>
<evidence type="ECO:0000313" key="2">
    <source>
        <dbReference type="Proteomes" id="UP000762676"/>
    </source>
</evidence>
<protein>
    <submittedName>
        <fullName evidence="1">Translational activator GCN1-like</fullName>
    </submittedName>
</protein>
<dbReference type="Proteomes" id="UP000762676">
    <property type="component" value="Unassembled WGS sequence"/>
</dbReference>
<sequence length="116" mass="12698">MKSDSNDVKVLVGQIVMYLCDTSEARLTGRFQGDVSLVPSLVVGTKEKNTLVRTCCEGALLSILKLRHGDDIYQAILSSLDSGMQDSLKEVVSRSVKKLATQPESPVEEIDDTILR</sequence>
<gene>
    <name evidence="1" type="ORF">ElyMa_004408800</name>
</gene>
<dbReference type="Pfam" id="PF25801">
    <property type="entry name" value="HEAT_GCN1_C_2"/>
    <property type="match status" value="1"/>
</dbReference>
<reference evidence="1 2" key="1">
    <citation type="journal article" date="2021" name="Elife">
        <title>Chloroplast acquisition without the gene transfer in kleptoplastic sea slugs, Plakobranchus ocellatus.</title>
        <authorList>
            <person name="Maeda T."/>
            <person name="Takahashi S."/>
            <person name="Yoshida T."/>
            <person name="Shimamura S."/>
            <person name="Takaki Y."/>
            <person name="Nagai Y."/>
            <person name="Toyoda A."/>
            <person name="Suzuki Y."/>
            <person name="Arimoto A."/>
            <person name="Ishii H."/>
            <person name="Satoh N."/>
            <person name="Nishiyama T."/>
            <person name="Hasebe M."/>
            <person name="Maruyama T."/>
            <person name="Minagawa J."/>
            <person name="Obokata J."/>
            <person name="Shigenobu S."/>
        </authorList>
    </citation>
    <scope>NUCLEOTIDE SEQUENCE [LARGE SCALE GENOMIC DNA]</scope>
</reference>
<dbReference type="AlphaFoldDB" id="A0AAV4HB07"/>
<evidence type="ECO:0000313" key="1">
    <source>
        <dbReference type="EMBL" id="GFR94652.1"/>
    </source>
</evidence>
<name>A0AAV4HB07_9GAST</name>